<feature type="domain" description="Peptidase S1" evidence="5">
    <location>
        <begin position="191"/>
        <end position="452"/>
    </location>
</feature>
<feature type="signal peptide" evidence="4">
    <location>
        <begin position="1"/>
        <end position="28"/>
    </location>
</feature>
<keyword evidence="3" id="KW-1133">Transmembrane helix</keyword>
<dbReference type="PROSITE" id="PS50240">
    <property type="entry name" value="TRYPSIN_DOM"/>
    <property type="match status" value="1"/>
</dbReference>
<dbReference type="InterPro" id="IPR043504">
    <property type="entry name" value="Peptidase_S1_PA_chymotrypsin"/>
</dbReference>
<feature type="transmembrane region" description="Helical" evidence="3">
    <location>
        <begin position="86"/>
        <end position="116"/>
    </location>
</feature>
<keyword evidence="4" id="KW-0732">Signal</keyword>
<evidence type="ECO:0000256" key="3">
    <source>
        <dbReference type="SAM" id="Phobius"/>
    </source>
</evidence>
<dbReference type="PANTHER" id="PTHR24256">
    <property type="entry name" value="TRYPTASE-RELATED"/>
    <property type="match status" value="1"/>
</dbReference>
<dbReference type="InterPro" id="IPR009003">
    <property type="entry name" value="Peptidase_S1_PA"/>
</dbReference>
<keyword evidence="3" id="KW-0812">Transmembrane</keyword>
<evidence type="ECO:0000259" key="5">
    <source>
        <dbReference type="PROSITE" id="PS50240"/>
    </source>
</evidence>
<accession>A0ABQ8JKG6</accession>
<keyword evidence="7" id="KW-1185">Reference proteome</keyword>
<dbReference type="InterPro" id="IPR051487">
    <property type="entry name" value="Ser/Thr_Proteases_Immune/Dev"/>
</dbReference>
<sequence length="461" mass="54581">MRMMMNNWTTSALMLTIFLFAAMKLVVCNDDEIDCLSHNSSCEACVKYDLRCYYCADDNQCHEWKGMDGQCKHNSYWRTCKLRANIWITVLIILFSLVTILSVILIIWCCCIGPCCRRFQQRQIDRWDEARRSMNNMHQERQRSRQQQRDHFRAKHGLTKTAFVIQFSMIQTNFKQQFHDEQIELKRQRRVWNGRNPSPKRWKFMAALFKFVFRSESGSPMPRIHCSGVILNEYHILTAAHCVYNQSWQDFYILVGSHSLYESYQNLDNVRQIHSVKIHDKYLPTRNGFSPHDIAIIKLHEPFMFDRYISPVSMPNFSDPHSKFCYILGYGKEKSNDRRFARLRQLKLPMIEPHICERISRSKFNRNHQLCAGYVRYRNLDHWLSPKIVSEGDSGGALMCRLKLQNITQSYVLIGLATGGKRPKRYKRVNSLFISYFAQIKFHLKWIRSHSKIGSISLKNE</sequence>
<organism evidence="6 7">
    <name type="scientific">Dermatophagoides pteronyssinus</name>
    <name type="common">European house dust mite</name>
    <dbReference type="NCBI Taxonomy" id="6956"/>
    <lineage>
        <taxon>Eukaryota</taxon>
        <taxon>Metazoa</taxon>
        <taxon>Ecdysozoa</taxon>
        <taxon>Arthropoda</taxon>
        <taxon>Chelicerata</taxon>
        <taxon>Arachnida</taxon>
        <taxon>Acari</taxon>
        <taxon>Acariformes</taxon>
        <taxon>Sarcoptiformes</taxon>
        <taxon>Astigmata</taxon>
        <taxon>Psoroptidia</taxon>
        <taxon>Analgoidea</taxon>
        <taxon>Pyroglyphidae</taxon>
        <taxon>Dermatophagoidinae</taxon>
        <taxon>Dermatophagoides</taxon>
    </lineage>
</organism>
<comment type="caution">
    <text evidence="6">The sequence shown here is derived from an EMBL/GenBank/DDBJ whole genome shotgun (WGS) entry which is preliminary data.</text>
</comment>
<evidence type="ECO:0000313" key="6">
    <source>
        <dbReference type="EMBL" id="KAH9423099.1"/>
    </source>
</evidence>
<reference evidence="6 7" key="2">
    <citation type="journal article" date="2022" name="Mol. Biol. Evol.">
        <title>Comparative Genomics Reveals Insights into the Divergent Evolution of Astigmatic Mites and Household Pest Adaptations.</title>
        <authorList>
            <person name="Xiong Q."/>
            <person name="Wan A.T."/>
            <person name="Liu X."/>
            <person name="Fung C.S."/>
            <person name="Xiao X."/>
            <person name="Malainual N."/>
            <person name="Hou J."/>
            <person name="Wang L."/>
            <person name="Wang M."/>
            <person name="Yang K.Y."/>
            <person name="Cui Y."/>
            <person name="Leung E.L."/>
            <person name="Nong W."/>
            <person name="Shin S.K."/>
            <person name="Au S.W."/>
            <person name="Jeong K.Y."/>
            <person name="Chew F.T."/>
            <person name="Hui J.H."/>
            <person name="Leung T.F."/>
            <person name="Tungtrongchitr A."/>
            <person name="Zhong N."/>
            <person name="Liu Z."/>
            <person name="Tsui S.K."/>
        </authorList>
    </citation>
    <scope>NUCLEOTIDE SEQUENCE [LARGE SCALE GENOMIC DNA]</scope>
    <source>
        <strain evidence="6">Derp</strain>
    </source>
</reference>
<dbReference type="SMART" id="SM00020">
    <property type="entry name" value="Tryp_SPc"/>
    <property type="match status" value="1"/>
</dbReference>
<comment type="similarity">
    <text evidence="2">Belongs to the peptidase S1 family. CLIP subfamily.</text>
</comment>
<dbReference type="PRINTS" id="PR00722">
    <property type="entry name" value="CHYMOTRYPSIN"/>
</dbReference>
<evidence type="ECO:0000256" key="4">
    <source>
        <dbReference type="SAM" id="SignalP"/>
    </source>
</evidence>
<evidence type="ECO:0000256" key="1">
    <source>
        <dbReference type="ARBA" id="ARBA00023157"/>
    </source>
</evidence>
<gene>
    <name evidence="6" type="ORF">DERP_007693</name>
</gene>
<dbReference type="InterPro" id="IPR018114">
    <property type="entry name" value="TRYPSIN_HIS"/>
</dbReference>
<dbReference type="Proteomes" id="UP000887458">
    <property type="component" value="Unassembled WGS sequence"/>
</dbReference>
<reference evidence="6 7" key="1">
    <citation type="journal article" date="2018" name="J. Allergy Clin. Immunol.">
        <title>High-quality assembly of Dermatophagoides pteronyssinus genome and transcriptome reveals a wide range of novel allergens.</title>
        <authorList>
            <person name="Liu X.Y."/>
            <person name="Yang K.Y."/>
            <person name="Wang M.Q."/>
            <person name="Kwok J.S."/>
            <person name="Zeng X."/>
            <person name="Yang Z."/>
            <person name="Xiao X.J."/>
            <person name="Lau C.P."/>
            <person name="Li Y."/>
            <person name="Huang Z.M."/>
            <person name="Ba J.G."/>
            <person name="Yim A.K."/>
            <person name="Ouyang C.Y."/>
            <person name="Ngai S.M."/>
            <person name="Chan T.F."/>
            <person name="Leung E.L."/>
            <person name="Liu L."/>
            <person name="Liu Z.G."/>
            <person name="Tsui S.K."/>
        </authorList>
    </citation>
    <scope>NUCLEOTIDE SEQUENCE [LARGE SCALE GENOMIC DNA]</scope>
    <source>
        <strain evidence="6">Derp</strain>
    </source>
</reference>
<proteinExistence type="inferred from homology"/>
<evidence type="ECO:0000313" key="7">
    <source>
        <dbReference type="Proteomes" id="UP000887458"/>
    </source>
</evidence>
<keyword evidence="1" id="KW-1015">Disulfide bond</keyword>
<dbReference type="EMBL" id="NJHN03000034">
    <property type="protein sequence ID" value="KAH9423099.1"/>
    <property type="molecule type" value="Genomic_DNA"/>
</dbReference>
<protein>
    <recommendedName>
        <fullName evidence="5">Peptidase S1 domain-containing protein</fullName>
    </recommendedName>
</protein>
<dbReference type="InterPro" id="IPR001254">
    <property type="entry name" value="Trypsin_dom"/>
</dbReference>
<dbReference type="SUPFAM" id="SSF50494">
    <property type="entry name" value="Trypsin-like serine proteases"/>
    <property type="match status" value="1"/>
</dbReference>
<dbReference type="Gene3D" id="2.40.10.10">
    <property type="entry name" value="Trypsin-like serine proteases"/>
    <property type="match status" value="1"/>
</dbReference>
<dbReference type="Pfam" id="PF00089">
    <property type="entry name" value="Trypsin"/>
    <property type="match status" value="1"/>
</dbReference>
<evidence type="ECO:0000256" key="2">
    <source>
        <dbReference type="ARBA" id="ARBA00024195"/>
    </source>
</evidence>
<feature type="chain" id="PRO_5045122813" description="Peptidase S1 domain-containing protein" evidence="4">
    <location>
        <begin position="29"/>
        <end position="461"/>
    </location>
</feature>
<dbReference type="CDD" id="cd00190">
    <property type="entry name" value="Tryp_SPc"/>
    <property type="match status" value="1"/>
</dbReference>
<dbReference type="InterPro" id="IPR001314">
    <property type="entry name" value="Peptidase_S1A"/>
</dbReference>
<dbReference type="PROSITE" id="PS00134">
    <property type="entry name" value="TRYPSIN_HIS"/>
    <property type="match status" value="1"/>
</dbReference>
<keyword evidence="3" id="KW-0472">Membrane</keyword>
<name>A0ABQ8JKG6_DERPT</name>